<dbReference type="RefSeq" id="XP_024699065.1">
    <property type="nucleotide sequence ID" value="XM_024850265.1"/>
</dbReference>
<dbReference type="InterPro" id="IPR020915">
    <property type="entry name" value="UPF0311"/>
</dbReference>
<accession>A0A2I2FSZ6</accession>
<name>A0A2I2FSZ6_9EURO</name>
<evidence type="ECO:0000313" key="1">
    <source>
        <dbReference type="EMBL" id="PLB43763.1"/>
    </source>
</evidence>
<dbReference type="PANTHER" id="PTHR37315:SF1">
    <property type="entry name" value="UPF0311 PROTEIN BLR7842"/>
    <property type="match status" value="1"/>
</dbReference>
<dbReference type="VEuPathDB" id="FungiDB:P170DRAFT_441211"/>
<sequence>MSQFPSLKPAFTIKVTIDAPLAVGSLSRSNPLQVIPMTGGSFKSDSNFSPSVDSEFVGVGNDYIHADADGKHLRLNAHSVIKTHDGALIYVNYTGIVTLSAAVQAVFSGSADEGSTPFGDAFTHFTFETGDARYKQLEHGVFVAQGRFNVHKDKSIVVEYRVSQVVHA</sequence>
<protein>
    <submittedName>
        <fullName evidence="1">Uncharacterized protein</fullName>
    </submittedName>
</protein>
<gene>
    <name evidence="1" type="ORF">P170DRAFT_441211</name>
</gene>
<dbReference type="EMBL" id="MSFO01000010">
    <property type="protein sequence ID" value="PLB43763.1"/>
    <property type="molecule type" value="Genomic_DNA"/>
</dbReference>
<dbReference type="GeneID" id="36557964"/>
<reference evidence="1 2" key="1">
    <citation type="submission" date="2016-12" db="EMBL/GenBank/DDBJ databases">
        <title>The genomes of Aspergillus section Nigri reveals drivers in fungal speciation.</title>
        <authorList>
            <consortium name="DOE Joint Genome Institute"/>
            <person name="Vesth T.C."/>
            <person name="Nybo J."/>
            <person name="Theobald S."/>
            <person name="Brandl J."/>
            <person name="Frisvad J.C."/>
            <person name="Nielsen K.F."/>
            <person name="Lyhne E.K."/>
            <person name="Kogle M.E."/>
            <person name="Kuo A."/>
            <person name="Riley R."/>
            <person name="Clum A."/>
            <person name="Nolan M."/>
            <person name="Lipzen A."/>
            <person name="Salamov A."/>
            <person name="Henrissat B."/>
            <person name="Wiebenga A."/>
            <person name="De Vries R.P."/>
            <person name="Grigoriev I.V."/>
            <person name="Mortensen U.H."/>
            <person name="Andersen M.R."/>
            <person name="Baker S.E."/>
        </authorList>
    </citation>
    <scope>NUCLEOTIDE SEQUENCE [LARGE SCALE GENOMIC DNA]</scope>
    <source>
        <strain evidence="1 2">IBT 23096</strain>
    </source>
</reference>
<dbReference type="Proteomes" id="UP000234275">
    <property type="component" value="Unassembled WGS sequence"/>
</dbReference>
<proteinExistence type="predicted"/>
<organism evidence="1 2">
    <name type="scientific">Aspergillus steynii IBT 23096</name>
    <dbReference type="NCBI Taxonomy" id="1392250"/>
    <lineage>
        <taxon>Eukaryota</taxon>
        <taxon>Fungi</taxon>
        <taxon>Dikarya</taxon>
        <taxon>Ascomycota</taxon>
        <taxon>Pezizomycotina</taxon>
        <taxon>Eurotiomycetes</taxon>
        <taxon>Eurotiomycetidae</taxon>
        <taxon>Eurotiales</taxon>
        <taxon>Aspergillaceae</taxon>
        <taxon>Aspergillus</taxon>
        <taxon>Aspergillus subgen. Circumdati</taxon>
    </lineage>
</organism>
<dbReference type="PANTHER" id="PTHR37315">
    <property type="entry name" value="UPF0311 PROTEIN BLR7842"/>
    <property type="match status" value="1"/>
</dbReference>
<dbReference type="AlphaFoldDB" id="A0A2I2FSZ6"/>
<dbReference type="STRING" id="1392250.A0A2I2FSZ6"/>
<dbReference type="Pfam" id="PF11578">
    <property type="entry name" value="DUF3237"/>
    <property type="match status" value="1"/>
</dbReference>
<dbReference type="Gene3D" id="2.40.160.20">
    <property type="match status" value="1"/>
</dbReference>
<evidence type="ECO:0000313" key="2">
    <source>
        <dbReference type="Proteomes" id="UP000234275"/>
    </source>
</evidence>
<dbReference type="OrthoDB" id="2544694at2759"/>
<keyword evidence="2" id="KW-1185">Reference proteome</keyword>
<comment type="caution">
    <text evidence="1">The sequence shown here is derived from an EMBL/GenBank/DDBJ whole genome shotgun (WGS) entry which is preliminary data.</text>
</comment>